<reference evidence="1" key="1">
    <citation type="journal article" date="2022" name="bioRxiv">
        <title>Sequencing and chromosome-scale assembly of the giantPleurodeles waltlgenome.</title>
        <authorList>
            <person name="Brown T."/>
            <person name="Elewa A."/>
            <person name="Iarovenko S."/>
            <person name="Subramanian E."/>
            <person name="Araus A.J."/>
            <person name="Petzold A."/>
            <person name="Susuki M."/>
            <person name="Suzuki K.-i.T."/>
            <person name="Hayashi T."/>
            <person name="Toyoda A."/>
            <person name="Oliveira C."/>
            <person name="Osipova E."/>
            <person name="Leigh N.D."/>
            <person name="Simon A."/>
            <person name="Yun M.H."/>
        </authorList>
    </citation>
    <scope>NUCLEOTIDE SEQUENCE</scope>
    <source>
        <strain evidence="1">20211129_DDA</strain>
        <tissue evidence="1">Liver</tissue>
    </source>
</reference>
<sequence>MLWWDSWRRLFGGLGGETNLWFVAQRFEVQCVLCFMFFGDCSFVTGRRVINTVRRDGSAQRRVRSVQSSSVPVSTAESLHVLAYVRAAGADCSTALVWSVPPRCSGYSLESRALTQCCAWRPLLRSQQELFTSTASWSGVLPSPTVVLASAGIQVVSEPGRPGHGRCSIPRAHAVRFASVAKKIFAGRSVSCCSSRRTQFLEFRDRGLGNQVFLQDLFLGREQSSLLSVLSRRHLGHAPN</sequence>
<comment type="caution">
    <text evidence="1">The sequence shown here is derived from an EMBL/GenBank/DDBJ whole genome shotgun (WGS) entry which is preliminary data.</text>
</comment>
<dbReference type="EMBL" id="JANPWB010000005">
    <property type="protein sequence ID" value="KAJ1188993.1"/>
    <property type="molecule type" value="Genomic_DNA"/>
</dbReference>
<proteinExistence type="predicted"/>
<dbReference type="Proteomes" id="UP001066276">
    <property type="component" value="Chromosome 3_1"/>
</dbReference>
<gene>
    <name evidence="1" type="ORF">NDU88_005746</name>
</gene>
<organism evidence="1 2">
    <name type="scientific">Pleurodeles waltl</name>
    <name type="common">Iberian ribbed newt</name>
    <dbReference type="NCBI Taxonomy" id="8319"/>
    <lineage>
        <taxon>Eukaryota</taxon>
        <taxon>Metazoa</taxon>
        <taxon>Chordata</taxon>
        <taxon>Craniata</taxon>
        <taxon>Vertebrata</taxon>
        <taxon>Euteleostomi</taxon>
        <taxon>Amphibia</taxon>
        <taxon>Batrachia</taxon>
        <taxon>Caudata</taxon>
        <taxon>Salamandroidea</taxon>
        <taxon>Salamandridae</taxon>
        <taxon>Pleurodelinae</taxon>
        <taxon>Pleurodeles</taxon>
    </lineage>
</organism>
<dbReference type="AlphaFoldDB" id="A0AAV7UMM6"/>
<evidence type="ECO:0000313" key="1">
    <source>
        <dbReference type="EMBL" id="KAJ1188993.1"/>
    </source>
</evidence>
<accession>A0AAV7UMM6</accession>
<protein>
    <submittedName>
        <fullName evidence="1">Uncharacterized protein</fullName>
    </submittedName>
</protein>
<name>A0AAV7UMM6_PLEWA</name>
<evidence type="ECO:0000313" key="2">
    <source>
        <dbReference type="Proteomes" id="UP001066276"/>
    </source>
</evidence>
<keyword evidence="2" id="KW-1185">Reference proteome</keyword>